<gene>
    <name evidence="2" type="ORF">B0J13DRAFT_626708</name>
</gene>
<feature type="chain" id="PRO_5040419377" evidence="1">
    <location>
        <begin position="20"/>
        <end position="176"/>
    </location>
</feature>
<organism evidence="2 3">
    <name type="scientific">Dactylonectria estremocensis</name>
    <dbReference type="NCBI Taxonomy" id="1079267"/>
    <lineage>
        <taxon>Eukaryota</taxon>
        <taxon>Fungi</taxon>
        <taxon>Dikarya</taxon>
        <taxon>Ascomycota</taxon>
        <taxon>Pezizomycotina</taxon>
        <taxon>Sordariomycetes</taxon>
        <taxon>Hypocreomycetidae</taxon>
        <taxon>Hypocreales</taxon>
        <taxon>Nectriaceae</taxon>
        <taxon>Dactylonectria</taxon>
    </lineage>
</organism>
<reference evidence="2" key="1">
    <citation type="journal article" date="2021" name="Nat. Commun.">
        <title>Genetic determinants of endophytism in the Arabidopsis root mycobiome.</title>
        <authorList>
            <person name="Mesny F."/>
            <person name="Miyauchi S."/>
            <person name="Thiergart T."/>
            <person name="Pickel B."/>
            <person name="Atanasova L."/>
            <person name="Karlsson M."/>
            <person name="Huettel B."/>
            <person name="Barry K.W."/>
            <person name="Haridas S."/>
            <person name="Chen C."/>
            <person name="Bauer D."/>
            <person name="Andreopoulos W."/>
            <person name="Pangilinan J."/>
            <person name="LaButti K."/>
            <person name="Riley R."/>
            <person name="Lipzen A."/>
            <person name="Clum A."/>
            <person name="Drula E."/>
            <person name="Henrissat B."/>
            <person name="Kohler A."/>
            <person name="Grigoriev I.V."/>
            <person name="Martin F.M."/>
            <person name="Hacquard S."/>
        </authorList>
    </citation>
    <scope>NUCLEOTIDE SEQUENCE</scope>
    <source>
        <strain evidence="2">MPI-CAGE-AT-0021</strain>
    </source>
</reference>
<accession>A0A9P9IUL2</accession>
<dbReference type="Proteomes" id="UP000717696">
    <property type="component" value="Unassembled WGS sequence"/>
</dbReference>
<evidence type="ECO:0000313" key="3">
    <source>
        <dbReference type="Proteomes" id="UP000717696"/>
    </source>
</evidence>
<dbReference type="EMBL" id="JAGMUU010000019">
    <property type="protein sequence ID" value="KAH7131645.1"/>
    <property type="molecule type" value="Genomic_DNA"/>
</dbReference>
<protein>
    <submittedName>
        <fullName evidence="2">Uncharacterized protein</fullName>
    </submittedName>
</protein>
<dbReference type="AlphaFoldDB" id="A0A9P9IUL2"/>
<proteinExistence type="predicted"/>
<evidence type="ECO:0000313" key="2">
    <source>
        <dbReference type="EMBL" id="KAH7131645.1"/>
    </source>
</evidence>
<keyword evidence="1" id="KW-0732">Signal</keyword>
<dbReference type="OrthoDB" id="2119228at2759"/>
<comment type="caution">
    <text evidence="2">The sequence shown here is derived from an EMBL/GenBank/DDBJ whole genome shotgun (WGS) entry which is preliminary data.</text>
</comment>
<sequence length="176" mass="19098">MRASTIFASALALASSVLAAPATTPKEPRAILQSWPEPIKDQTSAIQKRFAGGWCGVHVHGHHKLDSSTRSGWINVLDANGYLVFQNDEIWQDQASIQIEAQEGGMPDKLYATIFPSGNPTSGDVFRYGDKSWRTGGANNEYFEGDLLVCKVGNWNSGAGLVPSYEEIDLDCGFSC</sequence>
<evidence type="ECO:0000256" key="1">
    <source>
        <dbReference type="SAM" id="SignalP"/>
    </source>
</evidence>
<keyword evidence="3" id="KW-1185">Reference proteome</keyword>
<feature type="signal peptide" evidence="1">
    <location>
        <begin position="1"/>
        <end position="19"/>
    </location>
</feature>
<name>A0A9P9IUL2_9HYPO</name>